<proteinExistence type="inferred from homology"/>
<evidence type="ECO:0000256" key="1">
    <source>
        <dbReference type="ARBA" id="ARBA00008834"/>
    </source>
</evidence>
<keyword evidence="6" id="KW-1185">Reference proteome</keyword>
<keyword evidence="2 4" id="KW-0378">Hydrolase</keyword>
<dbReference type="Proteomes" id="UP001199135">
    <property type="component" value="Unassembled WGS sequence"/>
</dbReference>
<evidence type="ECO:0000313" key="5">
    <source>
        <dbReference type="EMBL" id="MCC7659452.1"/>
    </source>
</evidence>
<accession>A0ABS8J620</accession>
<dbReference type="InterPro" id="IPR012334">
    <property type="entry name" value="Pectin_lyas_fold"/>
</dbReference>
<dbReference type="RefSeq" id="WP_230490247.1">
    <property type="nucleotide sequence ID" value="NZ_VOSN01000005.1"/>
</dbReference>
<dbReference type="Pfam" id="PF00295">
    <property type="entry name" value="Glyco_hydro_28"/>
    <property type="match status" value="1"/>
</dbReference>
<comment type="similarity">
    <text evidence="1 4">Belongs to the glycosyl hydrolase 28 family.</text>
</comment>
<reference evidence="5 6" key="1">
    <citation type="submission" date="2019-08" db="EMBL/GenBank/DDBJ databases">
        <title>Genome sequencing of Psyttalia spp.-associated microbial isolates reveals a potentially novel species in the Serratia genus.</title>
        <authorList>
            <person name="Tannieres-Laurent M."/>
            <person name="Sparks M.E."/>
            <person name="Blackburn M.B."/>
            <person name="Gundersen-Rindal D.E."/>
            <person name="Bon M.-C."/>
        </authorList>
    </citation>
    <scope>NUCLEOTIDE SEQUENCE [LARGE SCALE GENOMIC DNA]</scope>
    <source>
        <strain evidence="6">Pon4B</strain>
    </source>
</reference>
<evidence type="ECO:0000313" key="6">
    <source>
        <dbReference type="Proteomes" id="UP001199135"/>
    </source>
</evidence>
<dbReference type="SUPFAM" id="SSF51126">
    <property type="entry name" value="Pectin lyase-like"/>
    <property type="match status" value="1"/>
</dbReference>
<organism evidence="5 6">
    <name type="scientific">Serratia montpellierensis</name>
    <dbReference type="NCBI Taxonomy" id="2598730"/>
    <lineage>
        <taxon>Bacteria</taxon>
        <taxon>Pseudomonadati</taxon>
        <taxon>Pseudomonadota</taxon>
        <taxon>Gammaproteobacteria</taxon>
        <taxon>Enterobacterales</taxon>
        <taxon>Yersiniaceae</taxon>
        <taxon>Serratia</taxon>
    </lineage>
</organism>
<name>A0ABS8J620_9GAMM</name>
<protein>
    <submittedName>
        <fullName evidence="5">Uncharacterized protein</fullName>
    </submittedName>
</protein>
<gene>
    <name evidence="5" type="ORF">FUU20_11910</name>
</gene>
<comment type="caution">
    <text evidence="5">The sequence shown here is derived from an EMBL/GenBank/DDBJ whole genome shotgun (WGS) entry which is preliminary data.</text>
</comment>
<dbReference type="InterPro" id="IPR006626">
    <property type="entry name" value="PbH1"/>
</dbReference>
<evidence type="ECO:0000256" key="3">
    <source>
        <dbReference type="ARBA" id="ARBA00023295"/>
    </source>
</evidence>
<dbReference type="EMBL" id="VOSO01000012">
    <property type="protein sequence ID" value="MCC7659452.1"/>
    <property type="molecule type" value="Genomic_DNA"/>
</dbReference>
<dbReference type="InterPro" id="IPR000743">
    <property type="entry name" value="Glyco_hydro_28"/>
</dbReference>
<sequence length="394" mass="43078">MTYPIGISRRVFLKFAMFPFFLKTTNTLASHNKTLVNFNARNCVKPEEFYQNSDGNDYTRCINAALNSAKIKGLGVYLSRNYVISKTIELSSNCTIIGGKGSSLTCDKNNPITLIKAEGCNNISIQGVNFDGNVFDILEKNYTRVIRFINCKKVLLDSISAGNNADWCVSFEQCSDVLVKDINIYGGGRGLPGGRDGIHFLDCNYFTVDKANINSGDDCIGITTENDDSYNGYIGNIVGSSEIGSIVICNEEKLASGGYSFHNMRDIIVENISTIESRAPKNIVRIFKYNESSNISNITIKNVSGTAVNHGVFVSGVKGLNLTDINVSSIQQHGVYIVNSSNIVGFSVFGKANTKRFFGVDIFKCDNIKGEFKSSNTGVLNVTNIQESTAVKVK</sequence>
<dbReference type="SMART" id="SM00710">
    <property type="entry name" value="PbH1"/>
    <property type="match status" value="4"/>
</dbReference>
<evidence type="ECO:0000256" key="4">
    <source>
        <dbReference type="RuleBase" id="RU361169"/>
    </source>
</evidence>
<evidence type="ECO:0000256" key="2">
    <source>
        <dbReference type="ARBA" id="ARBA00022801"/>
    </source>
</evidence>
<keyword evidence="3 4" id="KW-0326">Glycosidase</keyword>
<dbReference type="InterPro" id="IPR011050">
    <property type="entry name" value="Pectin_lyase_fold/virulence"/>
</dbReference>
<dbReference type="Gene3D" id="2.160.20.10">
    <property type="entry name" value="Single-stranded right-handed beta-helix, Pectin lyase-like"/>
    <property type="match status" value="1"/>
</dbReference>